<evidence type="ECO:0000259" key="8">
    <source>
        <dbReference type="Pfam" id="PF01895"/>
    </source>
</evidence>
<accession>A9KNL1</accession>
<organism evidence="9 10">
    <name type="scientific">Lachnoclostridium phytofermentans (strain ATCC 700394 / DSM 18823 / ISDg)</name>
    <name type="common">Clostridium phytofermentans</name>
    <dbReference type="NCBI Taxonomy" id="357809"/>
    <lineage>
        <taxon>Bacteria</taxon>
        <taxon>Bacillati</taxon>
        <taxon>Bacillota</taxon>
        <taxon>Clostridia</taxon>
        <taxon>Lachnospirales</taxon>
        <taxon>Lachnospiraceae</taxon>
    </lineage>
</organism>
<dbReference type="InterPro" id="IPR003841">
    <property type="entry name" value="Na/Pi_transpt"/>
</dbReference>
<evidence type="ECO:0000256" key="3">
    <source>
        <dbReference type="ARBA" id="ARBA00022692"/>
    </source>
</evidence>
<dbReference type="RefSeq" id="WP_012200779.1">
    <property type="nucleotide sequence ID" value="NC_010001.1"/>
</dbReference>
<evidence type="ECO:0000256" key="4">
    <source>
        <dbReference type="ARBA" id="ARBA00022989"/>
    </source>
</evidence>
<dbReference type="InterPro" id="IPR038078">
    <property type="entry name" value="PhoU-like_sf"/>
</dbReference>
<proteinExistence type="predicted"/>
<feature type="transmembrane region" description="Helical" evidence="7">
    <location>
        <begin position="78"/>
        <end position="95"/>
    </location>
</feature>
<feature type="transmembrane region" description="Helical" evidence="7">
    <location>
        <begin position="173"/>
        <end position="197"/>
    </location>
</feature>
<evidence type="ECO:0000313" key="9">
    <source>
        <dbReference type="EMBL" id="ABX43128.1"/>
    </source>
</evidence>
<dbReference type="Gene3D" id="1.20.58.220">
    <property type="entry name" value="Phosphate transport system protein phou homolog 2, domain 2"/>
    <property type="match status" value="1"/>
</dbReference>
<evidence type="ECO:0000256" key="2">
    <source>
        <dbReference type="ARBA" id="ARBA00022475"/>
    </source>
</evidence>
<dbReference type="Proteomes" id="UP000000370">
    <property type="component" value="Chromosome"/>
</dbReference>
<dbReference type="eggNOG" id="COG1283">
    <property type="taxonomic scope" value="Bacteria"/>
</dbReference>
<dbReference type="KEGG" id="cpy:Cphy_2768"/>
<dbReference type="EMBL" id="CP000885">
    <property type="protein sequence ID" value="ABX43128.1"/>
    <property type="molecule type" value="Genomic_DNA"/>
</dbReference>
<keyword evidence="3 7" id="KW-0812">Transmembrane</keyword>
<dbReference type="NCBIfam" id="TIGR00704">
    <property type="entry name" value="NaPi_cotrn_rel"/>
    <property type="match status" value="1"/>
</dbReference>
<dbReference type="OrthoDB" id="9763003at2"/>
<feature type="transmembrane region" description="Helical" evidence="7">
    <location>
        <begin position="135"/>
        <end position="153"/>
    </location>
</feature>
<feature type="transmembrane region" description="Helical" evidence="7">
    <location>
        <begin position="209"/>
        <end position="228"/>
    </location>
</feature>
<dbReference type="AlphaFoldDB" id="A9KNL1"/>
<feature type="transmembrane region" description="Helical" evidence="7">
    <location>
        <begin position="48"/>
        <end position="71"/>
    </location>
</feature>
<dbReference type="PANTHER" id="PTHR10010">
    <property type="entry name" value="SOLUTE CARRIER FAMILY 34 SODIUM PHOSPHATE , MEMBER 2-RELATED"/>
    <property type="match status" value="1"/>
</dbReference>
<comment type="subcellular location">
    <subcellularLocation>
        <location evidence="1">Cell membrane</location>
        <topology evidence="1">Multi-pass membrane protein</topology>
    </subcellularLocation>
</comment>
<dbReference type="GO" id="GO:0005436">
    <property type="term" value="F:sodium:phosphate symporter activity"/>
    <property type="evidence" value="ECO:0007669"/>
    <property type="project" value="InterPro"/>
</dbReference>
<feature type="coiled-coil region" evidence="6">
    <location>
        <begin position="476"/>
        <end position="503"/>
    </location>
</feature>
<dbReference type="InterPro" id="IPR026022">
    <property type="entry name" value="PhoU_dom"/>
</dbReference>
<keyword evidence="2" id="KW-1003">Cell membrane</keyword>
<keyword evidence="5 7" id="KW-0472">Membrane</keyword>
<feature type="domain" description="PhoU" evidence="8">
    <location>
        <begin position="356"/>
        <end position="442"/>
    </location>
</feature>
<evidence type="ECO:0000256" key="7">
    <source>
        <dbReference type="SAM" id="Phobius"/>
    </source>
</evidence>
<gene>
    <name evidence="9" type="ordered locus">Cphy_2768</name>
</gene>
<feature type="transmembrane region" description="Helical" evidence="7">
    <location>
        <begin position="101"/>
        <end position="123"/>
    </location>
</feature>
<keyword evidence="6" id="KW-0175">Coiled coil</keyword>
<keyword evidence="4 7" id="KW-1133">Transmembrane helix</keyword>
<dbReference type="SUPFAM" id="SSF109755">
    <property type="entry name" value="PhoU-like"/>
    <property type="match status" value="1"/>
</dbReference>
<dbReference type="NCBIfam" id="NF037997">
    <property type="entry name" value="Na_Pi_symport"/>
    <property type="match status" value="1"/>
</dbReference>
<evidence type="ECO:0000256" key="6">
    <source>
        <dbReference type="SAM" id="Coils"/>
    </source>
</evidence>
<keyword evidence="10" id="KW-1185">Reference proteome</keyword>
<evidence type="ECO:0000256" key="5">
    <source>
        <dbReference type="ARBA" id="ARBA00023136"/>
    </source>
</evidence>
<dbReference type="Pfam" id="PF02690">
    <property type="entry name" value="Na_Pi_cotrans"/>
    <property type="match status" value="1"/>
</dbReference>
<evidence type="ECO:0000313" key="10">
    <source>
        <dbReference type="Proteomes" id="UP000000370"/>
    </source>
</evidence>
<dbReference type="GO" id="GO:0044341">
    <property type="term" value="P:sodium-dependent phosphate transport"/>
    <property type="evidence" value="ECO:0007669"/>
    <property type="project" value="InterPro"/>
</dbReference>
<dbReference type="HOGENOM" id="CLU_025623_0_1_9"/>
<evidence type="ECO:0000256" key="1">
    <source>
        <dbReference type="ARBA" id="ARBA00004651"/>
    </source>
</evidence>
<dbReference type="Pfam" id="PF01895">
    <property type="entry name" value="PhoU"/>
    <property type="match status" value="2"/>
</dbReference>
<protein>
    <submittedName>
        <fullName evidence="9">Na/Pi-cotransporter II-related protein</fullName>
    </submittedName>
</protein>
<feature type="domain" description="PhoU" evidence="8">
    <location>
        <begin position="461"/>
        <end position="543"/>
    </location>
</feature>
<reference evidence="10" key="1">
    <citation type="submission" date="2007-11" db="EMBL/GenBank/DDBJ databases">
        <title>Complete genome sequence of Clostridium phytofermentans ISDg.</title>
        <authorList>
            <person name="Leschine S.B."/>
            <person name="Warnick T.A."/>
            <person name="Blanchard J.L."/>
            <person name="Schnell D.J."/>
            <person name="Petit E.L."/>
            <person name="LaTouf W.G."/>
            <person name="Copeland A."/>
            <person name="Lucas S."/>
            <person name="Lapidus A."/>
            <person name="Barry K."/>
            <person name="Glavina del Rio T."/>
            <person name="Dalin E."/>
            <person name="Tice H."/>
            <person name="Pitluck S."/>
            <person name="Kiss H."/>
            <person name="Brettin T."/>
            <person name="Bruce D."/>
            <person name="Detter J.C."/>
            <person name="Han C."/>
            <person name="Kuske C."/>
            <person name="Schmutz J."/>
            <person name="Larimer F."/>
            <person name="Land M."/>
            <person name="Hauser L."/>
            <person name="Kyrpides N."/>
            <person name="Kim E.A."/>
            <person name="Richardson P."/>
        </authorList>
    </citation>
    <scope>NUCLEOTIDE SEQUENCE [LARGE SCALE GENOMIC DNA]</scope>
    <source>
        <strain evidence="10">ATCC 700394 / DSM 18823 / ISDg</strain>
    </source>
</reference>
<dbReference type="PANTHER" id="PTHR10010:SF46">
    <property type="entry name" value="SODIUM-DEPENDENT PHOSPHATE TRANSPORT PROTEIN 2B"/>
    <property type="match status" value="1"/>
</dbReference>
<dbReference type="InterPro" id="IPR004633">
    <property type="entry name" value="NaPi_cotrn-rel/YqeW-like"/>
</dbReference>
<sequence precursor="true">MKMESLLALLAGLGLFLYGMKLMSDGLEKAAGARLRSILEMCTKNQFIGMIVGILFTAVVQSSSATTVLVVSFVNAGLLNLMQATGVILGANIGTTVTAQLIAFNLSAVAPVFLMVGVCMVMFVKKPMVKRIGEVVLGFGMLFFGMSIMSGSMDSLRSSEQVMNLIASMDNPFLGVLVGFVITAIVQSSSATVGIVLVMASQGLIPLNICFYIILGCNMGSCVSALLASIGSKKTAKRAAWIHLLVNIIGSFAIFVILLFFENQIKDFIIAISGGNTNEVVDGVSQTIARQVANTHLIFKVFEVAICFPITKYIAKAATLIVPGEDKKVDNMHLEFITDFTSFQTTAAVPNAINEIVRMAQITFHNLSIALSSLLNSDEKQISEVYETESSINYLSREITNYLVNANQYSLPIDDRKVLASLFHVVNDIERIGDHAENVADFAKQAIEGNLHFSSEAVEEINKMATAVQKLLSYSIEMFENKNREYLEEILKFENSIDDMERRFQKNHVVRLTKNACSAETGMIFSDLLSNLERVADHGTNIAFSILDEDPEDI</sequence>
<dbReference type="GO" id="GO:0005886">
    <property type="term" value="C:plasma membrane"/>
    <property type="evidence" value="ECO:0007669"/>
    <property type="project" value="UniProtKB-SubCell"/>
</dbReference>
<name>A9KNL1_LACP7</name>
<feature type="transmembrane region" description="Helical" evidence="7">
    <location>
        <begin position="240"/>
        <end position="261"/>
    </location>
</feature>